<evidence type="ECO:0000313" key="1">
    <source>
        <dbReference type="EMBL" id="KAG5266075.1"/>
    </source>
</evidence>
<evidence type="ECO:0000313" key="2">
    <source>
        <dbReference type="Proteomes" id="UP000823561"/>
    </source>
</evidence>
<dbReference type="Proteomes" id="UP000823561">
    <property type="component" value="Chromosome 19"/>
</dbReference>
<reference evidence="1" key="1">
    <citation type="submission" date="2020-10" db="EMBL/GenBank/DDBJ databases">
        <title>Chromosome-scale genome assembly of the Allis shad, Alosa alosa.</title>
        <authorList>
            <person name="Margot Z."/>
            <person name="Christophe K."/>
            <person name="Cabau C."/>
            <person name="Louis A."/>
            <person name="Berthelot C."/>
            <person name="Parey E."/>
            <person name="Roest Crollius H."/>
            <person name="Montfort J."/>
            <person name="Robinson-Rechavi M."/>
            <person name="Bucao C."/>
            <person name="Bouchez O."/>
            <person name="Gislard M."/>
            <person name="Lluch J."/>
            <person name="Milhes M."/>
            <person name="Lampietro C."/>
            <person name="Lopez Roques C."/>
            <person name="Donnadieu C."/>
            <person name="Braasch I."/>
            <person name="Desvignes T."/>
            <person name="Postlethwait J."/>
            <person name="Bobe J."/>
            <person name="Guiguen Y."/>
        </authorList>
    </citation>
    <scope>NUCLEOTIDE SEQUENCE</scope>
    <source>
        <strain evidence="1">M-15738</strain>
        <tissue evidence="1">Blood</tissue>
    </source>
</reference>
<comment type="caution">
    <text evidence="1">The sequence shown here is derived from an EMBL/GenBank/DDBJ whole genome shotgun (WGS) entry which is preliminary data.</text>
</comment>
<sequence>MWFVCTLVMSPVPHRAGGAYGWTPARILLTRTWPGDGDRGTSESPARHASFSHTLSTYAPLGLETSMRPHDVIKERSWIDSGP</sequence>
<keyword evidence="2" id="KW-1185">Reference proteome</keyword>
<proteinExistence type="predicted"/>
<evidence type="ECO:0008006" key="3">
    <source>
        <dbReference type="Google" id="ProtNLM"/>
    </source>
</evidence>
<accession>A0AAV6FY15</accession>
<gene>
    <name evidence="1" type="ORF">AALO_G00249510</name>
</gene>
<name>A0AAV6FY15_9TELE</name>
<organism evidence="1 2">
    <name type="scientific">Alosa alosa</name>
    <name type="common">allis shad</name>
    <dbReference type="NCBI Taxonomy" id="278164"/>
    <lineage>
        <taxon>Eukaryota</taxon>
        <taxon>Metazoa</taxon>
        <taxon>Chordata</taxon>
        <taxon>Craniata</taxon>
        <taxon>Vertebrata</taxon>
        <taxon>Euteleostomi</taxon>
        <taxon>Actinopterygii</taxon>
        <taxon>Neopterygii</taxon>
        <taxon>Teleostei</taxon>
        <taxon>Clupei</taxon>
        <taxon>Clupeiformes</taxon>
        <taxon>Clupeoidei</taxon>
        <taxon>Clupeidae</taxon>
        <taxon>Alosa</taxon>
    </lineage>
</organism>
<dbReference type="EMBL" id="JADWDJ010000019">
    <property type="protein sequence ID" value="KAG5266075.1"/>
    <property type="molecule type" value="Genomic_DNA"/>
</dbReference>
<protein>
    <recommendedName>
        <fullName evidence="3">Secreted protein</fullName>
    </recommendedName>
</protein>
<dbReference type="AlphaFoldDB" id="A0AAV6FY15"/>